<reference evidence="2 3" key="1">
    <citation type="submission" date="2020-07" db="EMBL/GenBank/DDBJ databases">
        <title>Complete genome sequence for Sandaracinobacter sp. M6.</title>
        <authorList>
            <person name="Tang Y."/>
            <person name="Liu Q."/>
            <person name="Guo Z."/>
            <person name="Lei P."/>
            <person name="Huang B."/>
        </authorList>
    </citation>
    <scope>NUCLEOTIDE SEQUENCE [LARGE SCALE GENOMIC DNA]</scope>
    <source>
        <strain evidence="2 3">M6</strain>
    </source>
</reference>
<keyword evidence="2" id="KW-0808">Transferase</keyword>
<evidence type="ECO:0000259" key="1">
    <source>
        <dbReference type="Pfam" id="PF04230"/>
    </source>
</evidence>
<dbReference type="KEGG" id="sand:H3309_11935"/>
<evidence type="ECO:0000313" key="2">
    <source>
        <dbReference type="EMBL" id="QMW22073.1"/>
    </source>
</evidence>
<feature type="domain" description="Polysaccharide pyruvyl transferase" evidence="1">
    <location>
        <begin position="81"/>
        <end position="318"/>
    </location>
</feature>
<dbReference type="RefSeq" id="WP_182294918.1">
    <property type="nucleotide sequence ID" value="NZ_CP059851.1"/>
</dbReference>
<sequence>MTVPPSDPIDIGLAWHSDCNGNLGVGALTVGNMELARRAAARVGRTPRFHLFQPLDQRAPYIHQDIVRRHGVNFAFLATAAFGAIRDLDVMLDIGAGDSFTDIYPAKRYAMLLASKYLCFAANRPLILSPQTIGPFSRQPQTALAATAVRRSRAVFARDPLSMAELARIAPGTPATQVVDVAFALPFDRAPKAATPRVGLNISGLLYAGGYSGTNQFGTQIDYKAFTHALIEAFLARPGLSVELIAHVNAPEIPRDDDGAACDALHARYPATVRVPDFASPSAAKSHISGLDFLAGARMHATIAAYSAGVPVVPISYSRKFEGLFGGLDYPWLVPVKGLTTDAAVAYVMNAFDNRAQLAADIMRGTDIVERGLETYTATLVDIFATLPR</sequence>
<proteinExistence type="predicted"/>
<dbReference type="GO" id="GO:0016740">
    <property type="term" value="F:transferase activity"/>
    <property type="evidence" value="ECO:0007669"/>
    <property type="project" value="UniProtKB-KW"/>
</dbReference>
<dbReference type="PANTHER" id="PTHR36836">
    <property type="entry name" value="COLANIC ACID BIOSYNTHESIS PROTEIN WCAK"/>
    <property type="match status" value="1"/>
</dbReference>
<dbReference type="Pfam" id="PF04230">
    <property type="entry name" value="PS_pyruv_trans"/>
    <property type="match status" value="1"/>
</dbReference>
<dbReference type="AlphaFoldDB" id="A0A7G5IFD1"/>
<evidence type="ECO:0000313" key="3">
    <source>
        <dbReference type="Proteomes" id="UP000515292"/>
    </source>
</evidence>
<dbReference type="InterPro" id="IPR007345">
    <property type="entry name" value="Polysacch_pyruvyl_Trfase"/>
</dbReference>
<accession>A0A7G5IFD1</accession>
<dbReference type="EMBL" id="CP059851">
    <property type="protein sequence ID" value="QMW22073.1"/>
    <property type="molecule type" value="Genomic_DNA"/>
</dbReference>
<keyword evidence="3" id="KW-1185">Reference proteome</keyword>
<dbReference type="PANTHER" id="PTHR36836:SF1">
    <property type="entry name" value="COLANIC ACID BIOSYNTHESIS PROTEIN WCAK"/>
    <property type="match status" value="1"/>
</dbReference>
<organism evidence="2 3">
    <name type="scientific">Sandaracinobacteroides saxicola</name>
    <dbReference type="NCBI Taxonomy" id="2759707"/>
    <lineage>
        <taxon>Bacteria</taxon>
        <taxon>Pseudomonadati</taxon>
        <taxon>Pseudomonadota</taxon>
        <taxon>Alphaproteobacteria</taxon>
        <taxon>Sphingomonadales</taxon>
        <taxon>Sphingosinicellaceae</taxon>
        <taxon>Sandaracinobacteroides</taxon>
    </lineage>
</organism>
<gene>
    <name evidence="2" type="ORF">H3309_11935</name>
</gene>
<dbReference type="Proteomes" id="UP000515292">
    <property type="component" value="Chromosome"/>
</dbReference>
<name>A0A7G5IFD1_9SPHN</name>
<protein>
    <submittedName>
        <fullName evidence="2">Polysaccharide pyruvyl transferase family protein</fullName>
    </submittedName>
</protein>